<dbReference type="Proteomes" id="UP000242502">
    <property type="component" value="Unassembled WGS sequence"/>
</dbReference>
<gene>
    <name evidence="4" type="ORF">AB835_03380</name>
</gene>
<evidence type="ECO:0000313" key="5">
    <source>
        <dbReference type="Proteomes" id="UP000242502"/>
    </source>
</evidence>
<dbReference type="InterPro" id="IPR051257">
    <property type="entry name" value="Diverse_CBS-Domain"/>
</dbReference>
<feature type="domain" description="CBS" evidence="3">
    <location>
        <begin position="7"/>
        <end position="64"/>
    </location>
</feature>
<protein>
    <recommendedName>
        <fullName evidence="3">CBS domain-containing protein</fullName>
    </recommendedName>
</protein>
<organism evidence="4 5">
    <name type="scientific">Candidatus Endobugula sertula</name>
    <name type="common">Bugula neritina bacterial symbiont</name>
    <dbReference type="NCBI Taxonomy" id="62101"/>
    <lineage>
        <taxon>Bacteria</taxon>
        <taxon>Pseudomonadati</taxon>
        <taxon>Pseudomonadota</taxon>
        <taxon>Gammaproteobacteria</taxon>
        <taxon>Cellvibrionales</taxon>
        <taxon>Cellvibrionaceae</taxon>
        <taxon>Candidatus Endobugula</taxon>
    </lineage>
</organism>
<evidence type="ECO:0000313" key="4">
    <source>
        <dbReference type="EMBL" id="ODS24497.1"/>
    </source>
</evidence>
<dbReference type="PANTHER" id="PTHR43080:SF2">
    <property type="entry name" value="CBS DOMAIN-CONTAINING PROTEIN"/>
    <property type="match status" value="1"/>
</dbReference>
<dbReference type="PANTHER" id="PTHR43080">
    <property type="entry name" value="CBS DOMAIN-CONTAINING PROTEIN CBSX3, MITOCHONDRIAL"/>
    <property type="match status" value="1"/>
</dbReference>
<evidence type="ECO:0000256" key="2">
    <source>
        <dbReference type="PROSITE-ProRule" id="PRU00703"/>
    </source>
</evidence>
<dbReference type="PROSITE" id="PS51371">
    <property type="entry name" value="CBS"/>
    <property type="match status" value="2"/>
</dbReference>
<accession>A0A1D2QSE5</accession>
<evidence type="ECO:0000256" key="1">
    <source>
        <dbReference type="ARBA" id="ARBA00023122"/>
    </source>
</evidence>
<proteinExistence type="predicted"/>
<keyword evidence="1 2" id="KW-0129">CBS domain</keyword>
<evidence type="ECO:0000259" key="3">
    <source>
        <dbReference type="PROSITE" id="PS51371"/>
    </source>
</evidence>
<dbReference type="SUPFAM" id="SSF54631">
    <property type="entry name" value="CBS-domain pair"/>
    <property type="match status" value="1"/>
</dbReference>
<comment type="caution">
    <text evidence="4">The sequence shown here is derived from an EMBL/GenBank/DDBJ whole genome shotgun (WGS) entry which is preliminary data.</text>
</comment>
<dbReference type="AlphaFoldDB" id="A0A1D2QSE5"/>
<dbReference type="Pfam" id="PF00571">
    <property type="entry name" value="CBS"/>
    <property type="match status" value="2"/>
</dbReference>
<sequence>MHINKIMTTETCSCELDTTLDKVAIMMWENDCGSIPILDDKKHPVGMVTDRDIAIGAALKTKPLWQITTGEINNDRPIFTCKLNDNVHDVLTTMKTEKIRRVPVINNKSELCGMVSMSDIVNVSEQKRDADIPYKEAMNTLKAIATHH</sequence>
<dbReference type="SMART" id="SM00116">
    <property type="entry name" value="CBS"/>
    <property type="match status" value="2"/>
</dbReference>
<dbReference type="InterPro" id="IPR046342">
    <property type="entry name" value="CBS_dom_sf"/>
</dbReference>
<name>A0A1D2QSE5_9GAMM</name>
<dbReference type="InterPro" id="IPR000644">
    <property type="entry name" value="CBS_dom"/>
</dbReference>
<feature type="domain" description="CBS" evidence="3">
    <location>
        <begin position="74"/>
        <end position="130"/>
    </location>
</feature>
<dbReference type="STRING" id="62101.AB835_03380"/>
<reference evidence="4 5" key="1">
    <citation type="journal article" date="2016" name="Appl. Environ. Microbiol.">
        <title>Lack of Overt Genome Reduction in the Bryostatin-Producing Bryozoan Symbiont "Candidatus Endobugula sertula".</title>
        <authorList>
            <person name="Miller I.J."/>
            <person name="Vanee N."/>
            <person name="Fong S.S."/>
            <person name="Lim-Fong G.E."/>
            <person name="Kwan J.C."/>
        </authorList>
    </citation>
    <scope>NUCLEOTIDE SEQUENCE [LARGE SCALE GENOMIC DNA]</scope>
    <source>
        <strain evidence="4">AB1-4</strain>
    </source>
</reference>
<dbReference type="EMBL" id="MDLC01000008">
    <property type="protein sequence ID" value="ODS24497.1"/>
    <property type="molecule type" value="Genomic_DNA"/>
</dbReference>
<dbReference type="Gene3D" id="3.10.580.10">
    <property type="entry name" value="CBS-domain"/>
    <property type="match status" value="1"/>
</dbReference>